<keyword evidence="1" id="KW-0812">Transmembrane</keyword>
<evidence type="ECO:0000313" key="4">
    <source>
        <dbReference type="Proteomes" id="UP000243904"/>
    </source>
</evidence>
<evidence type="ECO:0000313" key="3">
    <source>
        <dbReference type="EMBL" id="SDT11478.1"/>
    </source>
</evidence>
<dbReference type="Pfam" id="PF07331">
    <property type="entry name" value="TctB"/>
    <property type="match status" value="1"/>
</dbReference>
<dbReference type="EMBL" id="LT629750">
    <property type="protein sequence ID" value="SDT11478.1"/>
    <property type="molecule type" value="Genomic_DNA"/>
</dbReference>
<keyword evidence="1" id="KW-1133">Transmembrane helix</keyword>
<feature type="domain" description="DUF1468" evidence="2">
    <location>
        <begin position="15"/>
        <end position="150"/>
    </location>
</feature>
<feature type="transmembrane region" description="Helical" evidence="1">
    <location>
        <begin position="12"/>
        <end position="31"/>
    </location>
</feature>
<dbReference type="InterPro" id="IPR009936">
    <property type="entry name" value="DUF1468"/>
</dbReference>
<dbReference type="Proteomes" id="UP000243904">
    <property type="component" value="Chromosome I"/>
</dbReference>
<evidence type="ECO:0000259" key="2">
    <source>
        <dbReference type="Pfam" id="PF07331"/>
    </source>
</evidence>
<name>A0A1H1XQG8_9BRAD</name>
<feature type="transmembrane region" description="Helical" evidence="1">
    <location>
        <begin position="43"/>
        <end position="61"/>
    </location>
</feature>
<accession>A0A1H1XQG8</accession>
<feature type="transmembrane region" description="Helical" evidence="1">
    <location>
        <begin position="126"/>
        <end position="145"/>
    </location>
</feature>
<proteinExistence type="predicted"/>
<dbReference type="AlphaFoldDB" id="A0A1H1XQG8"/>
<dbReference type="RefSeq" id="WP_100384368.1">
    <property type="nucleotide sequence ID" value="NZ_LT629750.1"/>
</dbReference>
<evidence type="ECO:0000256" key="1">
    <source>
        <dbReference type="SAM" id="Phobius"/>
    </source>
</evidence>
<feature type="transmembrane region" description="Helical" evidence="1">
    <location>
        <begin position="81"/>
        <end position="98"/>
    </location>
</feature>
<sequence>MKPFVGGHKDHYAGGLIALIGLGTIAQASRYDLGTAEMMGSGFFPIILGGVLLAVGVLIFVSAGSAAANQHEPEDIGAPEWRGWVCIIAGMSLFIFLAERYGLLPATFACVFVSALGDKNSSFKSASVLAAGMSVLGIALFSYGLKIPLPVLNW</sequence>
<protein>
    <submittedName>
        <fullName evidence="3">Tripartite tricarboxylate transporter TctB family protein</fullName>
    </submittedName>
</protein>
<keyword evidence="1" id="KW-0472">Membrane</keyword>
<organism evidence="3 4">
    <name type="scientific">Bradyrhizobium canariense</name>
    <dbReference type="NCBI Taxonomy" id="255045"/>
    <lineage>
        <taxon>Bacteria</taxon>
        <taxon>Pseudomonadati</taxon>
        <taxon>Pseudomonadota</taxon>
        <taxon>Alphaproteobacteria</taxon>
        <taxon>Hyphomicrobiales</taxon>
        <taxon>Nitrobacteraceae</taxon>
        <taxon>Bradyrhizobium</taxon>
    </lineage>
</organism>
<reference evidence="4" key="1">
    <citation type="submission" date="2016-10" db="EMBL/GenBank/DDBJ databases">
        <authorList>
            <person name="Varghese N."/>
            <person name="Submissions S."/>
        </authorList>
    </citation>
    <scope>NUCLEOTIDE SEQUENCE [LARGE SCALE GENOMIC DNA]</scope>
    <source>
        <strain evidence="4">GAS369</strain>
    </source>
</reference>
<keyword evidence="4" id="KW-1185">Reference proteome</keyword>
<gene>
    <name evidence="3" type="ORF">SAMN05444158_4440</name>
</gene>